<dbReference type="KEGG" id="raq:Rahaq2_3683"/>
<dbReference type="Gene3D" id="2.160.20.10">
    <property type="entry name" value="Single-stranded right-handed beta-helix, Pectin lyase-like"/>
    <property type="match status" value="1"/>
</dbReference>
<sequence length="563" mass="61753">MSAGVNRRGLIKFALCYPVLGGLERVFASQTDSSADIKCADVTALRNLSSVKEGQIIYLAEYSNGSGKGGGTFKVDLADKQSPDDGGYCFINSSGERIKRVVAGNKIRASDYGMDGKPGDNTMAFKDFLKCKLDKIIDVSIFTRGMARLADDTRLSASDGAVIYATSDVNHDPERSQNNQGQTLEVGNNCDIDRVIINGGGFRNNGFLIEKKTNVTVKNCRISNGKGQAILDYMSKNCVYAGNSISTSYHGIQLWLSKNIKINENQISQVKGGIWSACAQNVYAAKNLIHDCSDVGLDWEGGNNCISDGNTIKFCTNGELAVFATGPELKRFNIPMGNLTHKNNIVVRAGDYLNRAGTKKINYLKDVGACMIYGNLDPHLIGPIIFENNNITAQNSLNKSMRCFASRASNKSDAVIIFKNNKFESFSNDMGMLNGLNKVVFTDNKFIYHSDKYNVNSTLFQNFNSLSMTSNEINVLSAGNRNSAIFTINSGHGSSDEVEMQKNTFTGFSAYAFVVTGRNLTKQPVIKDNIFNPNLKNRSLFSVKNSQLKSDNKYFLVIKDGFY</sequence>
<reference evidence="2 3" key="1">
    <citation type="journal article" date="2012" name="J. Bacteriol.">
        <title>Complete Genome Sequence of Rahnella aquatilis CIP 78.65.</title>
        <authorList>
            <person name="Martinez R.J."/>
            <person name="Bruce D."/>
            <person name="Detter C."/>
            <person name="Goodwin L.A."/>
            <person name="Han J."/>
            <person name="Han C.S."/>
            <person name="Held B."/>
            <person name="Land M.L."/>
            <person name="Mikhailova N."/>
            <person name="Nolan M."/>
            <person name="Pennacchio L."/>
            <person name="Pitluck S."/>
            <person name="Tapia R."/>
            <person name="Woyke T."/>
            <person name="Sobecky P.A."/>
        </authorList>
    </citation>
    <scope>NUCLEOTIDE SEQUENCE [LARGE SCALE GENOMIC DNA]</scope>
    <source>
        <strain evidence="3">ATCC 33071 / DSM 4594 / JCM 1683 / NBRC 105701 / NCIMB 13365 / CIP 78.65</strain>
    </source>
</reference>
<dbReference type="InterPro" id="IPR006626">
    <property type="entry name" value="PbH1"/>
</dbReference>
<dbReference type="STRING" id="745277.Rahaq2_3683"/>
<evidence type="ECO:0000313" key="2">
    <source>
        <dbReference type="EMBL" id="AEX53471.1"/>
    </source>
</evidence>
<dbReference type="InterPro" id="IPR011050">
    <property type="entry name" value="Pectin_lyase_fold/virulence"/>
</dbReference>
<evidence type="ECO:0000313" key="3">
    <source>
        <dbReference type="Proteomes" id="UP000009010"/>
    </source>
</evidence>
<feature type="domain" description="Right handed beta helix" evidence="1">
    <location>
        <begin position="178"/>
        <end position="312"/>
    </location>
</feature>
<dbReference type="PATRIC" id="fig|745277.3.peg.3532"/>
<dbReference type="SMART" id="SM00710">
    <property type="entry name" value="PbH1"/>
    <property type="match status" value="6"/>
</dbReference>
<dbReference type="Pfam" id="PF13229">
    <property type="entry name" value="Beta_helix"/>
    <property type="match status" value="1"/>
</dbReference>
<protein>
    <recommendedName>
        <fullName evidence="1">Right handed beta helix domain-containing protein</fullName>
    </recommendedName>
</protein>
<dbReference type="Proteomes" id="UP000009010">
    <property type="component" value="Chromosome"/>
</dbReference>
<dbReference type="InterPro" id="IPR039448">
    <property type="entry name" value="Beta_helix"/>
</dbReference>
<evidence type="ECO:0000259" key="1">
    <source>
        <dbReference type="Pfam" id="PF13229"/>
    </source>
</evidence>
<accession>H2IPG3</accession>
<dbReference type="AlphaFoldDB" id="H2IPG3"/>
<name>H2IPG3_RAHAC</name>
<dbReference type="OrthoDB" id="6510809at2"/>
<keyword evidence="3" id="KW-1185">Reference proteome</keyword>
<organism evidence="2 3">
    <name type="scientific">Rahnella aquatilis (strain ATCC 33071 / DSM 4594 / JCM 1683 / NBRC 105701 / NCIMB 13365 / CIP 78.65)</name>
    <dbReference type="NCBI Taxonomy" id="745277"/>
    <lineage>
        <taxon>Bacteria</taxon>
        <taxon>Pseudomonadati</taxon>
        <taxon>Pseudomonadota</taxon>
        <taxon>Gammaproteobacteria</taxon>
        <taxon>Enterobacterales</taxon>
        <taxon>Yersiniaceae</taxon>
        <taxon>Rahnella</taxon>
    </lineage>
</organism>
<dbReference type="HOGENOM" id="CLU_483841_0_0_6"/>
<dbReference type="SUPFAM" id="SSF51126">
    <property type="entry name" value="Pectin lyase-like"/>
    <property type="match status" value="1"/>
</dbReference>
<proteinExistence type="predicted"/>
<reference evidence="3" key="2">
    <citation type="submission" date="2012-01" db="EMBL/GenBank/DDBJ databases">
        <title>Complete sequence of chromosome of Rahnella aquatilis CIP 78.65.</title>
        <authorList>
            <person name="Lucas S."/>
            <person name="Han J."/>
            <person name="Lapidus A."/>
            <person name="Cheng J.-F."/>
            <person name="Goodwin L."/>
            <person name="Pitluck S."/>
            <person name="Peters L."/>
            <person name="Ovchinnikova G."/>
            <person name="Held B."/>
            <person name="Detter J.C."/>
            <person name="Han C."/>
            <person name="Tapia R."/>
            <person name="Land M."/>
            <person name="Hauser L."/>
            <person name="Kyrpides N."/>
            <person name="Ivanova N."/>
            <person name="Pagani I."/>
            <person name="Sobecky P."/>
            <person name="Martinez R."/>
            <person name="Woyke T."/>
        </authorList>
    </citation>
    <scope>NUCLEOTIDE SEQUENCE [LARGE SCALE GENOMIC DNA]</scope>
    <source>
        <strain evidence="3">ATCC 33071 / DSM 4594 / JCM 1683 / NBRC 105701 / NCIMB 13365 / CIP 78.65</strain>
    </source>
</reference>
<dbReference type="RefSeq" id="WP_015698545.1">
    <property type="nucleotide sequence ID" value="NC_016818.1"/>
</dbReference>
<dbReference type="InterPro" id="IPR012334">
    <property type="entry name" value="Pectin_lyas_fold"/>
</dbReference>
<dbReference type="EMBL" id="CP003244">
    <property type="protein sequence ID" value="AEX53471.1"/>
    <property type="molecule type" value="Genomic_DNA"/>
</dbReference>
<gene>
    <name evidence="2" type="ordered locus">Rahaq2_3683</name>
</gene>